<evidence type="ECO:0000256" key="7">
    <source>
        <dbReference type="ARBA" id="ARBA00022984"/>
    </source>
</evidence>
<keyword evidence="3 10" id="KW-0132">Cell division</keyword>
<dbReference type="OrthoDB" id="9800958at2"/>
<dbReference type="GO" id="GO:0008360">
    <property type="term" value="P:regulation of cell shape"/>
    <property type="evidence" value="ECO:0007669"/>
    <property type="project" value="UniProtKB-KW"/>
</dbReference>
<keyword evidence="16" id="KW-1185">Reference proteome</keyword>
<reference evidence="16" key="1">
    <citation type="submission" date="2016-10" db="EMBL/GenBank/DDBJ databases">
        <authorList>
            <person name="Varghese N."/>
            <person name="Submissions S."/>
        </authorList>
    </citation>
    <scope>NUCLEOTIDE SEQUENCE [LARGE SCALE GENOMIC DNA]</scope>
    <source>
        <strain evidence="16">DSM 44544</strain>
    </source>
</reference>
<comment type="pathway">
    <text evidence="10 11">Cell wall biogenesis; peptidoglycan biosynthesis.</text>
</comment>
<dbReference type="Gene3D" id="3.40.1390.10">
    <property type="entry name" value="MurE/MurF, N-terminal domain"/>
    <property type="match status" value="1"/>
</dbReference>
<dbReference type="GO" id="GO:0071555">
    <property type="term" value="P:cell wall organization"/>
    <property type="evidence" value="ECO:0007669"/>
    <property type="project" value="UniProtKB-KW"/>
</dbReference>
<evidence type="ECO:0000259" key="13">
    <source>
        <dbReference type="Pfam" id="PF02875"/>
    </source>
</evidence>
<dbReference type="Gene3D" id="3.40.1190.10">
    <property type="entry name" value="Mur-like, catalytic domain"/>
    <property type="match status" value="1"/>
</dbReference>
<dbReference type="GO" id="GO:0051301">
    <property type="term" value="P:cell division"/>
    <property type="evidence" value="ECO:0007669"/>
    <property type="project" value="UniProtKB-KW"/>
</dbReference>
<evidence type="ECO:0000313" key="16">
    <source>
        <dbReference type="Proteomes" id="UP000199622"/>
    </source>
</evidence>
<keyword evidence="6 10" id="KW-0133">Cell shape</keyword>
<dbReference type="PANTHER" id="PTHR43024:SF1">
    <property type="entry name" value="UDP-N-ACETYLMURAMOYL-TRIPEPTIDE--D-ALANYL-D-ALANINE LIGASE"/>
    <property type="match status" value="1"/>
</dbReference>
<evidence type="ECO:0000259" key="14">
    <source>
        <dbReference type="Pfam" id="PF08245"/>
    </source>
</evidence>
<dbReference type="STRING" id="208445.SAMN04489727_6998"/>
<evidence type="ECO:0000313" key="15">
    <source>
        <dbReference type="EMBL" id="SED23147.1"/>
    </source>
</evidence>
<evidence type="ECO:0000256" key="6">
    <source>
        <dbReference type="ARBA" id="ARBA00022960"/>
    </source>
</evidence>
<dbReference type="RefSeq" id="WP_091315469.1">
    <property type="nucleotide sequence ID" value="NZ_FNSO01000004.1"/>
</dbReference>
<dbReference type="HAMAP" id="MF_02019">
    <property type="entry name" value="MurF"/>
    <property type="match status" value="1"/>
</dbReference>
<organism evidence="15 16">
    <name type="scientific">Amycolatopsis tolypomycina</name>
    <dbReference type="NCBI Taxonomy" id="208445"/>
    <lineage>
        <taxon>Bacteria</taxon>
        <taxon>Bacillati</taxon>
        <taxon>Actinomycetota</taxon>
        <taxon>Actinomycetes</taxon>
        <taxon>Pseudonocardiales</taxon>
        <taxon>Pseudonocardiaceae</taxon>
        <taxon>Amycolatopsis</taxon>
    </lineage>
</organism>
<dbReference type="UniPathway" id="UPA00219"/>
<dbReference type="PANTHER" id="PTHR43024">
    <property type="entry name" value="UDP-N-ACETYLMURAMOYL-TRIPEPTIDE--D-ALANYL-D-ALANINE LIGASE"/>
    <property type="match status" value="1"/>
</dbReference>
<evidence type="ECO:0000256" key="1">
    <source>
        <dbReference type="ARBA" id="ARBA00022490"/>
    </source>
</evidence>
<feature type="domain" description="Mur ligase N-terminal catalytic" evidence="12">
    <location>
        <begin position="30"/>
        <end position="89"/>
    </location>
</feature>
<dbReference type="InterPro" id="IPR005863">
    <property type="entry name" value="UDP-N-AcMur_synth"/>
</dbReference>
<keyword evidence="4 10" id="KW-0547">Nucleotide-binding</keyword>
<dbReference type="InterPro" id="IPR051046">
    <property type="entry name" value="MurCDEF_CellWall_CoF430Synth"/>
</dbReference>
<dbReference type="GO" id="GO:0008766">
    <property type="term" value="F:UDP-N-acetylmuramoylalanyl-D-glutamyl-2,6-diaminopimelate-D-alanyl-D-alanine ligase activity"/>
    <property type="evidence" value="ECO:0007669"/>
    <property type="project" value="RHEA"/>
</dbReference>
<evidence type="ECO:0000256" key="5">
    <source>
        <dbReference type="ARBA" id="ARBA00022840"/>
    </source>
</evidence>
<evidence type="ECO:0000256" key="3">
    <source>
        <dbReference type="ARBA" id="ARBA00022618"/>
    </source>
</evidence>
<evidence type="ECO:0000256" key="9">
    <source>
        <dbReference type="ARBA" id="ARBA00023316"/>
    </source>
</evidence>
<keyword evidence="8 10" id="KW-0131">Cell cycle</keyword>
<comment type="catalytic activity">
    <reaction evidence="10 11">
        <text>D-alanyl-D-alanine + UDP-N-acetyl-alpha-D-muramoyl-L-alanyl-gamma-D-glutamyl-meso-2,6-diaminopimelate + ATP = UDP-N-acetyl-alpha-D-muramoyl-L-alanyl-gamma-D-glutamyl-meso-2,6-diaminopimeloyl-D-alanyl-D-alanine + ADP + phosphate + H(+)</text>
        <dbReference type="Rhea" id="RHEA:28374"/>
        <dbReference type="ChEBI" id="CHEBI:15378"/>
        <dbReference type="ChEBI" id="CHEBI:30616"/>
        <dbReference type="ChEBI" id="CHEBI:43474"/>
        <dbReference type="ChEBI" id="CHEBI:57822"/>
        <dbReference type="ChEBI" id="CHEBI:61386"/>
        <dbReference type="ChEBI" id="CHEBI:83905"/>
        <dbReference type="ChEBI" id="CHEBI:456216"/>
        <dbReference type="EC" id="6.3.2.10"/>
    </reaction>
</comment>
<dbReference type="InterPro" id="IPR000713">
    <property type="entry name" value="Mur_ligase_N"/>
</dbReference>
<comment type="function">
    <text evidence="10 11">Involved in cell wall formation. Catalyzes the final step in the synthesis of UDP-N-acetylmuramoyl-pentapeptide, the precursor of murein.</text>
</comment>
<dbReference type="Proteomes" id="UP000199622">
    <property type="component" value="Unassembled WGS sequence"/>
</dbReference>
<dbReference type="GO" id="GO:0009252">
    <property type="term" value="P:peptidoglycan biosynthetic process"/>
    <property type="evidence" value="ECO:0007669"/>
    <property type="project" value="UniProtKB-UniRule"/>
</dbReference>
<evidence type="ECO:0000256" key="11">
    <source>
        <dbReference type="RuleBase" id="RU004136"/>
    </source>
</evidence>
<feature type="domain" description="Mur ligase C-terminal" evidence="13">
    <location>
        <begin position="342"/>
        <end position="470"/>
    </location>
</feature>
<dbReference type="InterPro" id="IPR013221">
    <property type="entry name" value="Mur_ligase_cen"/>
</dbReference>
<evidence type="ECO:0000259" key="12">
    <source>
        <dbReference type="Pfam" id="PF01225"/>
    </source>
</evidence>
<evidence type="ECO:0000256" key="8">
    <source>
        <dbReference type="ARBA" id="ARBA00023306"/>
    </source>
</evidence>
<gene>
    <name evidence="10" type="primary">murF</name>
    <name evidence="15" type="ORF">SAMN04489727_6998</name>
</gene>
<dbReference type="SUPFAM" id="SSF63418">
    <property type="entry name" value="MurE/MurF N-terminal domain"/>
    <property type="match status" value="1"/>
</dbReference>
<dbReference type="Pfam" id="PF08245">
    <property type="entry name" value="Mur_ligase_M"/>
    <property type="match status" value="1"/>
</dbReference>
<keyword evidence="1 10" id="KW-0963">Cytoplasm</keyword>
<comment type="subcellular location">
    <subcellularLocation>
        <location evidence="10 11">Cytoplasm</location>
    </subcellularLocation>
</comment>
<dbReference type="Gene3D" id="3.90.190.20">
    <property type="entry name" value="Mur ligase, C-terminal domain"/>
    <property type="match status" value="1"/>
</dbReference>
<name>A0A1H4YZJ6_9PSEU</name>
<keyword evidence="9 10" id="KW-0961">Cell wall biogenesis/degradation</keyword>
<dbReference type="SUPFAM" id="SSF53244">
    <property type="entry name" value="MurD-like peptide ligases, peptide-binding domain"/>
    <property type="match status" value="1"/>
</dbReference>
<protein>
    <recommendedName>
        <fullName evidence="10 11">UDP-N-acetylmuramoyl-tripeptide--D-alanyl-D-alanine ligase</fullName>
        <ecNumber evidence="10 11">6.3.2.10</ecNumber>
    </recommendedName>
    <alternativeName>
        <fullName evidence="10">D-alanyl-D-alanine-adding enzyme</fullName>
    </alternativeName>
</protein>
<dbReference type="NCBIfam" id="TIGR01143">
    <property type="entry name" value="murF"/>
    <property type="match status" value="1"/>
</dbReference>
<dbReference type="InterPro" id="IPR035911">
    <property type="entry name" value="MurE/MurF_N"/>
</dbReference>
<dbReference type="InterPro" id="IPR036565">
    <property type="entry name" value="Mur-like_cat_sf"/>
</dbReference>
<accession>A0A1H4YZJ6</accession>
<dbReference type="InterPro" id="IPR004101">
    <property type="entry name" value="Mur_ligase_C"/>
</dbReference>
<dbReference type="GO" id="GO:0047480">
    <property type="term" value="F:UDP-N-acetylmuramoyl-tripeptide-D-alanyl-D-alanine ligase activity"/>
    <property type="evidence" value="ECO:0007669"/>
    <property type="project" value="UniProtKB-UniRule"/>
</dbReference>
<dbReference type="AlphaFoldDB" id="A0A1H4YZJ6"/>
<evidence type="ECO:0000256" key="2">
    <source>
        <dbReference type="ARBA" id="ARBA00022598"/>
    </source>
</evidence>
<dbReference type="EC" id="6.3.2.10" evidence="10 11"/>
<dbReference type="InterPro" id="IPR036615">
    <property type="entry name" value="Mur_ligase_C_dom_sf"/>
</dbReference>
<feature type="domain" description="Mur ligase central" evidence="14">
    <location>
        <begin position="132"/>
        <end position="319"/>
    </location>
</feature>
<dbReference type="GO" id="GO:0005524">
    <property type="term" value="F:ATP binding"/>
    <property type="evidence" value="ECO:0007669"/>
    <property type="project" value="UniProtKB-UniRule"/>
</dbReference>
<proteinExistence type="inferred from homology"/>
<dbReference type="EMBL" id="FNSO01000004">
    <property type="protein sequence ID" value="SED23147.1"/>
    <property type="molecule type" value="Genomic_DNA"/>
</dbReference>
<evidence type="ECO:0000256" key="4">
    <source>
        <dbReference type="ARBA" id="ARBA00022741"/>
    </source>
</evidence>
<sequence>MIVLSLAEIADVVGGRLHRAEPGAQVTGTVEFDTRKLTPGGLFVALPGEKVDGHDFAAQAIEAGAVAVLAAREVDAPAIVVPPLPAGEAHERSVALTGDKDGSGAAVLAALAKLARHVVQRLAEGELTVVGVTGSSGKTSTKDVIAQLLEPLGPTIAPPGSFNNELGHPWTALRADAETKHLVLELSARGPGHIAHLAEIAPPKIGVVLNVGSAHVGEFGSREGIAKTKGELVEALPEDGVAVLNLDDPLVAAMASRTKARVVFVGESASAQVRAENITLDDEARASFRLITPAGEADVRLPLHGEHHVGNALSAAAVALELGVRPADIATRLSGLERRSARRMEVVTREDGVTILNDSFNANPESMRAGLKALAAMTRETGRRSWAVLGVMGELGADSVNAHDEIGRLVVRLNIAKLVVIGPEAAAMHQGAFQEGSWGEESTLVPDVEAAVALLHDQLRPGDVVLVKASKAAGLWRVAEALLEPALLEPRETDNSENRSNGGDA</sequence>
<dbReference type="Pfam" id="PF01225">
    <property type="entry name" value="Mur_ligase"/>
    <property type="match status" value="1"/>
</dbReference>
<comment type="similarity">
    <text evidence="10">Belongs to the MurCDEF family. MurF subfamily.</text>
</comment>
<evidence type="ECO:0000256" key="10">
    <source>
        <dbReference type="HAMAP-Rule" id="MF_02019"/>
    </source>
</evidence>
<keyword evidence="2 10" id="KW-0436">Ligase</keyword>
<dbReference type="Pfam" id="PF02875">
    <property type="entry name" value="Mur_ligase_C"/>
    <property type="match status" value="1"/>
</dbReference>
<dbReference type="SUPFAM" id="SSF53623">
    <property type="entry name" value="MurD-like peptide ligases, catalytic domain"/>
    <property type="match status" value="1"/>
</dbReference>
<keyword evidence="5 10" id="KW-0067">ATP-binding</keyword>
<feature type="binding site" evidence="10">
    <location>
        <begin position="134"/>
        <end position="140"/>
    </location>
    <ligand>
        <name>ATP</name>
        <dbReference type="ChEBI" id="CHEBI:30616"/>
    </ligand>
</feature>
<dbReference type="GO" id="GO:0005737">
    <property type="term" value="C:cytoplasm"/>
    <property type="evidence" value="ECO:0007669"/>
    <property type="project" value="UniProtKB-SubCell"/>
</dbReference>
<keyword evidence="7 10" id="KW-0573">Peptidoglycan synthesis</keyword>